<keyword evidence="2" id="KW-1185">Reference proteome</keyword>
<protein>
    <submittedName>
        <fullName evidence="1">Uncharacterized protein</fullName>
    </submittedName>
</protein>
<gene>
    <name evidence="1" type="ORF">ATANTOWER_032156</name>
</gene>
<evidence type="ECO:0000313" key="1">
    <source>
        <dbReference type="EMBL" id="MED6254720.1"/>
    </source>
</evidence>
<dbReference type="PROSITE" id="PS51257">
    <property type="entry name" value="PROKAR_LIPOPROTEIN"/>
    <property type="match status" value="1"/>
</dbReference>
<sequence>MHGRGFLSCSLATSCHFKQQGVSSLPNISLDFHLKCLELTQQGHSERRYTETDTLHEFSQNLKKTTSASWLVDLRWHVVDEYGLVVSPSLLCPTYRFPSYGCHRK</sequence>
<accession>A0ABU7BXC2</accession>
<dbReference type="EMBL" id="JAHUTI010069774">
    <property type="protein sequence ID" value="MED6254720.1"/>
    <property type="molecule type" value="Genomic_DNA"/>
</dbReference>
<organism evidence="1 2">
    <name type="scientific">Ataeniobius toweri</name>
    <dbReference type="NCBI Taxonomy" id="208326"/>
    <lineage>
        <taxon>Eukaryota</taxon>
        <taxon>Metazoa</taxon>
        <taxon>Chordata</taxon>
        <taxon>Craniata</taxon>
        <taxon>Vertebrata</taxon>
        <taxon>Euteleostomi</taxon>
        <taxon>Actinopterygii</taxon>
        <taxon>Neopterygii</taxon>
        <taxon>Teleostei</taxon>
        <taxon>Neoteleostei</taxon>
        <taxon>Acanthomorphata</taxon>
        <taxon>Ovalentaria</taxon>
        <taxon>Atherinomorphae</taxon>
        <taxon>Cyprinodontiformes</taxon>
        <taxon>Goodeidae</taxon>
        <taxon>Ataeniobius</taxon>
    </lineage>
</organism>
<dbReference type="Proteomes" id="UP001345963">
    <property type="component" value="Unassembled WGS sequence"/>
</dbReference>
<reference evidence="1 2" key="1">
    <citation type="submission" date="2021-07" db="EMBL/GenBank/DDBJ databases">
        <authorList>
            <person name="Palmer J.M."/>
        </authorList>
    </citation>
    <scope>NUCLEOTIDE SEQUENCE [LARGE SCALE GENOMIC DNA]</scope>
    <source>
        <strain evidence="1 2">AT_MEX2019</strain>
        <tissue evidence="1">Muscle</tissue>
    </source>
</reference>
<proteinExistence type="predicted"/>
<evidence type="ECO:0000313" key="2">
    <source>
        <dbReference type="Proteomes" id="UP001345963"/>
    </source>
</evidence>
<name>A0ABU7BXC2_9TELE</name>
<comment type="caution">
    <text evidence="1">The sequence shown here is derived from an EMBL/GenBank/DDBJ whole genome shotgun (WGS) entry which is preliminary data.</text>
</comment>